<dbReference type="GO" id="GO:0006805">
    <property type="term" value="P:xenobiotic metabolic process"/>
    <property type="evidence" value="ECO:0007669"/>
    <property type="project" value="TreeGrafter"/>
</dbReference>
<evidence type="ECO:0000313" key="10">
    <source>
        <dbReference type="EMBL" id="TKR69099.1"/>
    </source>
</evidence>
<keyword evidence="4 8" id="KW-0560">Oxidoreductase</keyword>
<dbReference type="GO" id="GO:0006082">
    <property type="term" value="P:organic acid metabolic process"/>
    <property type="evidence" value="ECO:0007669"/>
    <property type="project" value="TreeGrafter"/>
</dbReference>
<dbReference type="InterPro" id="IPR017972">
    <property type="entry name" value="Cyt_P450_CS"/>
</dbReference>
<evidence type="ECO:0000256" key="1">
    <source>
        <dbReference type="ARBA" id="ARBA00001971"/>
    </source>
</evidence>
<dbReference type="Proteomes" id="UP000298663">
    <property type="component" value="Unassembled WGS sequence"/>
</dbReference>
<reference evidence="10 11" key="1">
    <citation type="journal article" date="2015" name="Genome Biol.">
        <title>Comparative genomics of Steinernema reveals deeply conserved gene regulatory networks.</title>
        <authorList>
            <person name="Dillman A.R."/>
            <person name="Macchietto M."/>
            <person name="Porter C.F."/>
            <person name="Rogers A."/>
            <person name="Williams B."/>
            <person name="Antoshechkin I."/>
            <person name="Lee M.M."/>
            <person name="Goodwin Z."/>
            <person name="Lu X."/>
            <person name="Lewis E.E."/>
            <person name="Goodrich-Blair H."/>
            <person name="Stock S.P."/>
            <person name="Adams B.J."/>
            <person name="Sternberg P.W."/>
            <person name="Mortazavi A."/>
        </authorList>
    </citation>
    <scope>NUCLEOTIDE SEQUENCE [LARGE SCALE GENOMIC DNA]</scope>
    <source>
        <strain evidence="10 11">ALL</strain>
    </source>
</reference>
<dbReference type="OrthoDB" id="2789670at2759"/>
<dbReference type="InterPro" id="IPR002401">
    <property type="entry name" value="Cyt_P450_E_grp-I"/>
</dbReference>
<dbReference type="PRINTS" id="PR00463">
    <property type="entry name" value="EP450I"/>
</dbReference>
<evidence type="ECO:0008006" key="12">
    <source>
        <dbReference type="Google" id="ProtNLM"/>
    </source>
</evidence>
<evidence type="ECO:0000256" key="2">
    <source>
        <dbReference type="ARBA" id="ARBA00010617"/>
    </source>
</evidence>
<reference evidence="10 11" key="2">
    <citation type="journal article" date="2019" name="G3 (Bethesda)">
        <title>Hybrid Assembly of the Genome of the Entomopathogenic Nematode Steinernema carpocapsae Identifies the X-Chromosome.</title>
        <authorList>
            <person name="Serra L."/>
            <person name="Macchietto M."/>
            <person name="Macias-Munoz A."/>
            <person name="McGill C.J."/>
            <person name="Rodriguez I.M."/>
            <person name="Rodriguez B."/>
            <person name="Murad R."/>
            <person name="Mortazavi A."/>
        </authorList>
    </citation>
    <scope>NUCLEOTIDE SEQUENCE [LARGE SCALE GENOMIC DNA]</scope>
    <source>
        <strain evidence="10 11">ALL</strain>
    </source>
</reference>
<dbReference type="GO" id="GO:0005737">
    <property type="term" value="C:cytoplasm"/>
    <property type="evidence" value="ECO:0007669"/>
    <property type="project" value="TreeGrafter"/>
</dbReference>
<evidence type="ECO:0000256" key="3">
    <source>
        <dbReference type="ARBA" id="ARBA00022723"/>
    </source>
</evidence>
<dbReference type="GO" id="GO:0005506">
    <property type="term" value="F:iron ion binding"/>
    <property type="evidence" value="ECO:0007669"/>
    <property type="project" value="InterPro"/>
</dbReference>
<evidence type="ECO:0000256" key="9">
    <source>
        <dbReference type="SAM" id="Coils"/>
    </source>
</evidence>
<dbReference type="GO" id="GO:0020037">
    <property type="term" value="F:heme binding"/>
    <property type="evidence" value="ECO:0007669"/>
    <property type="project" value="InterPro"/>
</dbReference>
<proteinExistence type="inferred from homology"/>
<dbReference type="GO" id="GO:0016712">
    <property type="term" value="F:oxidoreductase activity, acting on paired donors, with incorporation or reduction of molecular oxygen, reduced flavin or flavoprotein as one donor, and incorporation of one atom of oxygen"/>
    <property type="evidence" value="ECO:0007669"/>
    <property type="project" value="TreeGrafter"/>
</dbReference>
<comment type="cofactor">
    <cofactor evidence="1 7">
        <name>heme</name>
        <dbReference type="ChEBI" id="CHEBI:30413"/>
    </cofactor>
</comment>
<name>A0A4U5MI87_STECR</name>
<dbReference type="AlphaFoldDB" id="A0A4U5MI87"/>
<dbReference type="InterPro" id="IPR036396">
    <property type="entry name" value="Cyt_P450_sf"/>
</dbReference>
<feature type="coiled-coil region" evidence="9">
    <location>
        <begin position="161"/>
        <end position="188"/>
    </location>
</feature>
<comment type="caution">
    <text evidence="10">The sequence shown here is derived from an EMBL/GenBank/DDBJ whole genome shotgun (WGS) entry which is preliminary data.</text>
</comment>
<evidence type="ECO:0000256" key="5">
    <source>
        <dbReference type="ARBA" id="ARBA00023004"/>
    </source>
</evidence>
<keyword evidence="3 7" id="KW-0479">Metal-binding</keyword>
<dbReference type="SUPFAM" id="SSF48264">
    <property type="entry name" value="Cytochrome P450"/>
    <property type="match status" value="1"/>
</dbReference>
<accession>A0A4U5MI87</accession>
<dbReference type="STRING" id="34508.A0A4U5MI87"/>
<dbReference type="EMBL" id="AZBU02000007">
    <property type="protein sequence ID" value="TKR69099.1"/>
    <property type="molecule type" value="Genomic_DNA"/>
</dbReference>
<dbReference type="PRINTS" id="PR00385">
    <property type="entry name" value="P450"/>
</dbReference>
<keyword evidence="7 8" id="KW-0349">Heme</keyword>
<organism evidence="10 11">
    <name type="scientific">Steinernema carpocapsae</name>
    <name type="common">Entomopathogenic nematode</name>
    <dbReference type="NCBI Taxonomy" id="34508"/>
    <lineage>
        <taxon>Eukaryota</taxon>
        <taxon>Metazoa</taxon>
        <taxon>Ecdysozoa</taxon>
        <taxon>Nematoda</taxon>
        <taxon>Chromadorea</taxon>
        <taxon>Rhabditida</taxon>
        <taxon>Tylenchina</taxon>
        <taxon>Panagrolaimomorpha</taxon>
        <taxon>Strongyloidoidea</taxon>
        <taxon>Steinernematidae</taxon>
        <taxon>Steinernema</taxon>
    </lineage>
</organism>
<protein>
    <recommendedName>
        <fullName evidence="12">Cytochrome P450</fullName>
    </recommendedName>
</protein>
<dbReference type="Gene3D" id="1.10.630.10">
    <property type="entry name" value="Cytochrome P450"/>
    <property type="match status" value="1"/>
</dbReference>
<dbReference type="InterPro" id="IPR050182">
    <property type="entry name" value="Cytochrome_P450_fam2"/>
</dbReference>
<evidence type="ECO:0000256" key="4">
    <source>
        <dbReference type="ARBA" id="ARBA00023002"/>
    </source>
</evidence>
<keyword evidence="9" id="KW-0175">Coiled coil</keyword>
<dbReference type="CDD" id="cd20617">
    <property type="entry name" value="CYP1_2-like"/>
    <property type="match status" value="1"/>
</dbReference>
<dbReference type="PROSITE" id="PS00086">
    <property type="entry name" value="CYTOCHROME_P450"/>
    <property type="match status" value="1"/>
</dbReference>
<evidence type="ECO:0000256" key="7">
    <source>
        <dbReference type="PIRSR" id="PIRSR602401-1"/>
    </source>
</evidence>
<feature type="binding site" description="axial binding residue" evidence="7">
    <location>
        <position position="378"/>
    </location>
    <ligand>
        <name>heme</name>
        <dbReference type="ChEBI" id="CHEBI:30413"/>
    </ligand>
    <ligandPart>
        <name>Fe</name>
        <dbReference type="ChEBI" id="CHEBI:18248"/>
    </ligandPart>
</feature>
<evidence type="ECO:0000313" key="11">
    <source>
        <dbReference type="Proteomes" id="UP000298663"/>
    </source>
</evidence>
<dbReference type="Pfam" id="PF00067">
    <property type="entry name" value="p450"/>
    <property type="match status" value="1"/>
</dbReference>
<evidence type="ECO:0000256" key="8">
    <source>
        <dbReference type="RuleBase" id="RU000461"/>
    </source>
</evidence>
<dbReference type="PANTHER" id="PTHR24300:SF375">
    <property type="entry name" value="CYTOCHROME P450 FAMILY"/>
    <property type="match status" value="1"/>
</dbReference>
<keyword evidence="11" id="KW-1185">Reference proteome</keyword>
<keyword evidence="6 8" id="KW-0503">Monooxygenase</keyword>
<dbReference type="InterPro" id="IPR001128">
    <property type="entry name" value="Cyt_P450"/>
</dbReference>
<dbReference type="PANTHER" id="PTHR24300">
    <property type="entry name" value="CYTOCHROME P450 508A4-RELATED"/>
    <property type="match status" value="1"/>
</dbReference>
<sequence length="433" mass="50417">MVLVLDYDLAVQTYVKEGDAYVGRQNMPLLDEMREGLGVVMSEGDLWLEHRRFALHTLRDFGLGKNMMQEKILYEYHRIMDPFVDKMEANGGKFKTNPKQDFLVLMIGSIINRILVGYSFDETNMDEFWEIRRELDKSNELFSFFDFVIMQKGIEKLPFLRDRHANLLKSSEETLNFAKRQIAKRRKDIENGNYHIDEVAGPKDFVDAFLIEMEKRKESQEELGTFTDKQLAYMIVDLWQAGMETTIITNTWGFLYLLKNPEVQEKMRQELHNVVGKDRDVELGDRQLLPYCNAVINEVHRLTSLLTLNVLRRNTRETTIDGQKIPPMTDNAVVMAAIFNNDEVFKNPQVFNPERYFTHNGKALEQKVIPFGIGKRSCLGEGLARAELFLILLNIIKSYRLIDDGDINPNWARGKMTAFLRLPVDYECIFEKV</sequence>
<keyword evidence="5 7" id="KW-0408">Iron</keyword>
<gene>
    <name evidence="10" type="ORF">L596_021296</name>
</gene>
<dbReference type="FunFam" id="1.10.630.10:FF:000036">
    <property type="entry name" value="CYtochrome P450 family"/>
    <property type="match status" value="1"/>
</dbReference>
<comment type="similarity">
    <text evidence="2 8">Belongs to the cytochrome P450 family.</text>
</comment>
<evidence type="ECO:0000256" key="6">
    <source>
        <dbReference type="ARBA" id="ARBA00023033"/>
    </source>
</evidence>